<dbReference type="AlphaFoldDB" id="A0A0N4X6U1"/>
<gene>
    <name evidence="1" type="ORF">HPLM_LOCUS20075</name>
</gene>
<dbReference type="EMBL" id="UZAF01021835">
    <property type="protein sequence ID" value="VDO81275.1"/>
    <property type="molecule type" value="Genomic_DNA"/>
</dbReference>
<protein>
    <submittedName>
        <fullName evidence="3">DUF4476 domain-containing protein</fullName>
    </submittedName>
</protein>
<evidence type="ECO:0000313" key="1">
    <source>
        <dbReference type="EMBL" id="VDO81275.1"/>
    </source>
</evidence>
<name>A0A0N4X6U1_HAEPC</name>
<reference evidence="3" key="1">
    <citation type="submission" date="2017-02" db="UniProtKB">
        <authorList>
            <consortium name="WormBaseParasite"/>
        </authorList>
    </citation>
    <scope>IDENTIFICATION</scope>
</reference>
<dbReference type="WBParaSite" id="HPLM_0002008301-mRNA-1">
    <property type="protein sequence ID" value="HPLM_0002008301-mRNA-1"/>
    <property type="gene ID" value="HPLM_0002008301"/>
</dbReference>
<dbReference type="Proteomes" id="UP000268014">
    <property type="component" value="Unassembled WGS sequence"/>
</dbReference>
<evidence type="ECO:0000313" key="3">
    <source>
        <dbReference type="WBParaSite" id="HPLM_0002008301-mRNA-1"/>
    </source>
</evidence>
<reference evidence="1 2" key="2">
    <citation type="submission" date="2018-11" db="EMBL/GenBank/DDBJ databases">
        <authorList>
            <consortium name="Pathogen Informatics"/>
        </authorList>
    </citation>
    <scope>NUCLEOTIDE SEQUENCE [LARGE SCALE GENOMIC DNA]</scope>
    <source>
        <strain evidence="1 2">MHpl1</strain>
    </source>
</reference>
<evidence type="ECO:0000313" key="2">
    <source>
        <dbReference type="Proteomes" id="UP000268014"/>
    </source>
</evidence>
<accession>A0A0N4X6U1</accession>
<proteinExistence type="predicted"/>
<sequence>MVMTRKQRNLNVVAEVANGKNGVSQVEMNSNFCADVPVVNGSSTAAAFGSVSVDYSKLSVNELLLNIMETNKDPVVAQMLSALCDKMPKDFADHLVKEKRSRSIVLAGLKEVPTIAKLLAHPMCKSEYINGQETALPKMARECLPDLGGLSPKYCSSPFQLTLPIHCTASQAITYCEISTSQALIVKMFNKPVAFLIDVVDSGIILGTRKGSEVVTFGNGLGAMGGVGRHNKLGHIFSLLTPFCSVSPDIQLLSRSSEVILGVEITDDELEESVIPSSSI</sequence>
<organism evidence="3">
    <name type="scientific">Haemonchus placei</name>
    <name type="common">Barber's pole worm</name>
    <dbReference type="NCBI Taxonomy" id="6290"/>
    <lineage>
        <taxon>Eukaryota</taxon>
        <taxon>Metazoa</taxon>
        <taxon>Ecdysozoa</taxon>
        <taxon>Nematoda</taxon>
        <taxon>Chromadorea</taxon>
        <taxon>Rhabditida</taxon>
        <taxon>Rhabditina</taxon>
        <taxon>Rhabditomorpha</taxon>
        <taxon>Strongyloidea</taxon>
        <taxon>Trichostrongylidae</taxon>
        <taxon>Haemonchus</taxon>
    </lineage>
</organism>
<keyword evidence="2" id="KW-1185">Reference proteome</keyword>